<dbReference type="SUPFAM" id="SSF49785">
    <property type="entry name" value="Galactose-binding domain-like"/>
    <property type="match status" value="1"/>
</dbReference>
<keyword evidence="5" id="KW-0902">Two-component regulatory system</keyword>
<evidence type="ECO:0000313" key="10">
    <source>
        <dbReference type="Proteomes" id="UP001561046"/>
    </source>
</evidence>
<feature type="transmembrane region" description="Helical" evidence="6">
    <location>
        <begin position="330"/>
        <end position="353"/>
    </location>
</feature>
<dbReference type="PANTHER" id="PTHR24421">
    <property type="entry name" value="NITRATE/NITRITE SENSOR PROTEIN NARX-RELATED"/>
    <property type="match status" value="1"/>
</dbReference>
<sequence>MLHLVCLLLLWLGCGLPGSARAQDQACSIRILATQAAKAAATGAPPPIAELDWVDVTLPDQWQRRWPDHDGAVWYRIDWHNPCPQNQVALALNTMVMAGEVFVNREPIWRDKSLQQPLSRSWNMPRYWLLPPGLLGAGNNHIWVRVHGVVDQTPGLGSVQIGDPQALHAWFDNAWWNQRTLFVMSATVSLVLCVLFAFAWLQNRAETAFGWYALNTLCWVCVLGSVLATETWPFPDTLALSRATSLVFIVFVYSFCLFSWRFGELRLPRLERALGLLSLLAAAMLLLPAPWFHALRTAWLVSVVFTLVSFGNCFLFPLHAWRTRRLPHLVYAGCLLVFVAVGIHDTLLLHSVIRERAPLLPYTAPLTMLALAFVLGRQITLNVRRIERFNQELTQTVTQACDDLSHTLEREHHLALSHSRLQERMQISQDLHDSLGGSLVRSIALVEQAEQPLQNAQVLSMLKLMRDDLRQMIDSGTSAALNVPETPAQWIAPLRHRFARLFEALEIRAEWRLPPGWSPAPSPIQCLTLTRVLEEALTNVIKHSGARSVTVEMLQPGTRELCLYIRDDGLGFDVPTIQSHGMGVGMRSMLARLERVHGTLQIQSRSGHTVLTALLSLGDAAAAVRSDSAA</sequence>
<dbReference type="Pfam" id="PF07695">
    <property type="entry name" value="7TMR-DISM_7TM"/>
    <property type="match status" value="1"/>
</dbReference>
<keyword evidence="7" id="KW-0732">Signal</keyword>
<feature type="signal peptide" evidence="7">
    <location>
        <begin position="1"/>
        <end position="22"/>
    </location>
</feature>
<keyword evidence="6" id="KW-0472">Membrane</keyword>
<dbReference type="RefSeq" id="WP_369338201.1">
    <property type="nucleotide sequence ID" value="NZ_JBFYGN010000008.1"/>
</dbReference>
<evidence type="ECO:0000256" key="6">
    <source>
        <dbReference type="SAM" id="Phobius"/>
    </source>
</evidence>
<dbReference type="InterPro" id="IPR050482">
    <property type="entry name" value="Sensor_HK_TwoCompSys"/>
</dbReference>
<keyword evidence="6" id="KW-1133">Transmembrane helix</keyword>
<feature type="transmembrane region" description="Helical" evidence="6">
    <location>
        <begin position="298"/>
        <end position="318"/>
    </location>
</feature>
<dbReference type="GO" id="GO:0016301">
    <property type="term" value="F:kinase activity"/>
    <property type="evidence" value="ECO:0007669"/>
    <property type="project" value="UniProtKB-KW"/>
</dbReference>
<feature type="domain" description="Histidine kinase/HSP90-like ATPase" evidence="8">
    <location>
        <begin position="524"/>
        <end position="619"/>
    </location>
</feature>
<proteinExistence type="predicted"/>
<feature type="transmembrane region" description="Helical" evidence="6">
    <location>
        <begin position="181"/>
        <end position="201"/>
    </location>
</feature>
<evidence type="ECO:0000256" key="2">
    <source>
        <dbReference type="ARBA" id="ARBA00012438"/>
    </source>
</evidence>
<feature type="transmembrane region" description="Helical" evidence="6">
    <location>
        <begin position="208"/>
        <end position="228"/>
    </location>
</feature>
<dbReference type="SMART" id="SM00387">
    <property type="entry name" value="HATPase_c"/>
    <property type="match status" value="1"/>
</dbReference>
<dbReference type="InterPro" id="IPR011623">
    <property type="entry name" value="7TMR_DISM_rcpt_extracell_dom1"/>
</dbReference>
<dbReference type="InterPro" id="IPR036890">
    <property type="entry name" value="HATPase_C_sf"/>
</dbReference>
<dbReference type="InterPro" id="IPR008979">
    <property type="entry name" value="Galactose-bd-like_sf"/>
</dbReference>
<dbReference type="Gene3D" id="2.60.120.260">
    <property type="entry name" value="Galactose-binding domain-like"/>
    <property type="match status" value="1"/>
</dbReference>
<keyword evidence="3" id="KW-0808">Transferase</keyword>
<evidence type="ECO:0000256" key="4">
    <source>
        <dbReference type="ARBA" id="ARBA00022777"/>
    </source>
</evidence>
<gene>
    <name evidence="9" type="ORF">AB6724_09120</name>
</gene>
<dbReference type="InterPro" id="IPR003594">
    <property type="entry name" value="HATPase_dom"/>
</dbReference>
<feature type="chain" id="PRO_5046947801" description="histidine kinase" evidence="7">
    <location>
        <begin position="23"/>
        <end position="630"/>
    </location>
</feature>
<feature type="transmembrane region" description="Helical" evidence="6">
    <location>
        <begin position="359"/>
        <end position="376"/>
    </location>
</feature>
<dbReference type="EC" id="2.7.13.3" evidence="2"/>
<dbReference type="PANTHER" id="PTHR24421:SF10">
    <property type="entry name" value="NITRATE_NITRITE SENSOR PROTEIN NARQ"/>
    <property type="match status" value="1"/>
</dbReference>
<dbReference type="Pfam" id="PF02518">
    <property type="entry name" value="HATPase_c"/>
    <property type="match status" value="1"/>
</dbReference>
<accession>A0ABV3ZU39</accession>
<organism evidence="9 10">
    <name type="scientific">Comamonas guangdongensis</name>
    <dbReference type="NCBI Taxonomy" id="510515"/>
    <lineage>
        <taxon>Bacteria</taxon>
        <taxon>Pseudomonadati</taxon>
        <taxon>Pseudomonadota</taxon>
        <taxon>Betaproteobacteria</taxon>
        <taxon>Burkholderiales</taxon>
        <taxon>Comamonadaceae</taxon>
        <taxon>Comamonas</taxon>
    </lineage>
</organism>
<evidence type="ECO:0000256" key="1">
    <source>
        <dbReference type="ARBA" id="ARBA00000085"/>
    </source>
</evidence>
<feature type="transmembrane region" description="Helical" evidence="6">
    <location>
        <begin position="240"/>
        <end position="262"/>
    </location>
</feature>
<comment type="caution">
    <text evidence="9">The sequence shown here is derived from an EMBL/GenBank/DDBJ whole genome shotgun (WGS) entry which is preliminary data.</text>
</comment>
<dbReference type="CDD" id="cd16917">
    <property type="entry name" value="HATPase_UhpB-NarQ-NarX-like"/>
    <property type="match status" value="1"/>
</dbReference>
<evidence type="ECO:0000259" key="8">
    <source>
        <dbReference type="SMART" id="SM00387"/>
    </source>
</evidence>
<keyword evidence="6" id="KW-0812">Transmembrane</keyword>
<comment type="catalytic activity">
    <reaction evidence="1">
        <text>ATP + protein L-histidine = ADP + protein N-phospho-L-histidine.</text>
        <dbReference type="EC" id="2.7.13.3"/>
    </reaction>
</comment>
<evidence type="ECO:0000313" key="9">
    <source>
        <dbReference type="EMBL" id="MEX8193002.1"/>
    </source>
</evidence>
<keyword evidence="4 9" id="KW-0418">Kinase</keyword>
<protein>
    <recommendedName>
        <fullName evidence="2">histidine kinase</fullName>
        <ecNumber evidence="2">2.7.13.3</ecNumber>
    </recommendedName>
</protein>
<keyword evidence="10" id="KW-1185">Reference proteome</keyword>
<dbReference type="Gene3D" id="3.30.565.10">
    <property type="entry name" value="Histidine kinase-like ATPase, C-terminal domain"/>
    <property type="match status" value="1"/>
</dbReference>
<evidence type="ECO:0000256" key="3">
    <source>
        <dbReference type="ARBA" id="ARBA00022679"/>
    </source>
</evidence>
<reference evidence="9 10" key="1">
    <citation type="journal article" date="2013" name="Int. J. Syst. Evol. Microbiol.">
        <title>Comamonas guangdongensis sp. nov., isolated from subterranean forest sediment, and emended description of the genus Comamonas.</title>
        <authorList>
            <person name="Zhang J."/>
            <person name="Wang Y."/>
            <person name="Zhou S."/>
            <person name="Wu C."/>
            <person name="He J."/>
            <person name="Li F."/>
        </authorList>
    </citation>
    <scope>NUCLEOTIDE SEQUENCE [LARGE SCALE GENOMIC DNA]</scope>
    <source>
        <strain evidence="9 10">CCTCC AB2011133</strain>
    </source>
</reference>
<evidence type="ECO:0000256" key="7">
    <source>
        <dbReference type="SAM" id="SignalP"/>
    </source>
</evidence>
<name>A0ABV3ZU39_9BURK</name>
<dbReference type="SUPFAM" id="SSF55874">
    <property type="entry name" value="ATPase domain of HSP90 chaperone/DNA topoisomerase II/histidine kinase"/>
    <property type="match status" value="1"/>
</dbReference>
<dbReference type="Gene3D" id="1.20.5.1930">
    <property type="match status" value="1"/>
</dbReference>
<feature type="transmembrane region" description="Helical" evidence="6">
    <location>
        <begin position="274"/>
        <end position="292"/>
    </location>
</feature>
<evidence type="ECO:0000256" key="5">
    <source>
        <dbReference type="ARBA" id="ARBA00023012"/>
    </source>
</evidence>
<dbReference type="EMBL" id="JBFYGN010000008">
    <property type="protein sequence ID" value="MEX8193002.1"/>
    <property type="molecule type" value="Genomic_DNA"/>
</dbReference>
<dbReference type="Proteomes" id="UP001561046">
    <property type="component" value="Unassembled WGS sequence"/>
</dbReference>